<keyword evidence="6" id="KW-0963">Cytoplasm</keyword>
<evidence type="ECO:0000313" key="10">
    <source>
        <dbReference type="Proteomes" id="UP000789901"/>
    </source>
</evidence>
<evidence type="ECO:0000256" key="6">
    <source>
        <dbReference type="ARBA" id="ARBA00022490"/>
    </source>
</evidence>
<name>A0ABN7VW88_GIGMA</name>
<feature type="domain" description="Restriction of telomere capping protein 4 C-terminal" evidence="8">
    <location>
        <begin position="133"/>
        <end position="244"/>
    </location>
</feature>
<dbReference type="InterPro" id="IPR028094">
    <property type="entry name" value="RTC4_C"/>
</dbReference>
<dbReference type="Proteomes" id="UP000789901">
    <property type="component" value="Unassembled WGS sequence"/>
</dbReference>
<gene>
    <name evidence="9" type="ORF">GMARGA_LOCUS23603</name>
</gene>
<evidence type="ECO:0000256" key="1">
    <source>
        <dbReference type="ARBA" id="ARBA00002738"/>
    </source>
</evidence>
<dbReference type="Pfam" id="PF14474">
    <property type="entry name" value="RTC4"/>
    <property type="match status" value="1"/>
</dbReference>
<evidence type="ECO:0000259" key="8">
    <source>
        <dbReference type="SMART" id="SM01312"/>
    </source>
</evidence>
<dbReference type="SMART" id="SM01312">
    <property type="entry name" value="RTC4"/>
    <property type="match status" value="1"/>
</dbReference>
<keyword evidence="7" id="KW-0539">Nucleus</keyword>
<organism evidence="9 10">
    <name type="scientific">Gigaspora margarita</name>
    <dbReference type="NCBI Taxonomy" id="4874"/>
    <lineage>
        <taxon>Eukaryota</taxon>
        <taxon>Fungi</taxon>
        <taxon>Fungi incertae sedis</taxon>
        <taxon>Mucoromycota</taxon>
        <taxon>Glomeromycotina</taxon>
        <taxon>Glomeromycetes</taxon>
        <taxon>Diversisporales</taxon>
        <taxon>Gigasporaceae</taxon>
        <taxon>Gigaspora</taxon>
    </lineage>
</organism>
<evidence type="ECO:0000256" key="4">
    <source>
        <dbReference type="ARBA" id="ARBA00009461"/>
    </source>
</evidence>
<proteinExistence type="inferred from homology"/>
<dbReference type="EMBL" id="CAJVQB010024056">
    <property type="protein sequence ID" value="CAG8803225.1"/>
    <property type="molecule type" value="Genomic_DNA"/>
</dbReference>
<comment type="similarity">
    <text evidence="4">Belongs to the RTC4 family.</text>
</comment>
<comment type="function">
    <text evidence="1">May be involved in a process influencing telomere capping.</text>
</comment>
<comment type="subcellular location">
    <subcellularLocation>
        <location evidence="3">Cytoplasm</location>
    </subcellularLocation>
    <subcellularLocation>
        <location evidence="2">Nucleus</location>
    </subcellularLocation>
</comment>
<dbReference type="PANTHER" id="PTHR41391:SF1">
    <property type="entry name" value="RESTRICTION OF TELOMERE CAPPING PROTEIN 4"/>
    <property type="match status" value="1"/>
</dbReference>
<evidence type="ECO:0000256" key="3">
    <source>
        <dbReference type="ARBA" id="ARBA00004496"/>
    </source>
</evidence>
<accession>A0ABN7VW88</accession>
<reference evidence="9 10" key="1">
    <citation type="submission" date="2021-06" db="EMBL/GenBank/DDBJ databases">
        <authorList>
            <person name="Kallberg Y."/>
            <person name="Tangrot J."/>
            <person name="Rosling A."/>
        </authorList>
    </citation>
    <scope>NUCLEOTIDE SEQUENCE [LARGE SCALE GENOMIC DNA]</scope>
    <source>
        <strain evidence="9 10">120-4 pot B 10/14</strain>
    </source>
</reference>
<evidence type="ECO:0000313" key="9">
    <source>
        <dbReference type="EMBL" id="CAG8803225.1"/>
    </source>
</evidence>
<sequence>MSNIKRKYYKENKILSENKTLFIKKKLKPQIQPEYINSEIIVIFDSDDDNELPSLKTVLKKITKFTRYKKIDNVELIEIQDDTMVVNNNNDDFTYIINNDHFLRISKKTIQSKLEGMVKRLKSKKAIRYIAKICKHKESCKYYTDFKSLSRRQLQDPLAIDRLVPGYYGMKGYMLMYEHLMKNTTVWEPNLGTVIKNKQEFMREVIIPELGVMFIMTDLKVSDYDTAIIIMRKSVEYSNQNFFRNSNDDCFW</sequence>
<evidence type="ECO:0000256" key="2">
    <source>
        <dbReference type="ARBA" id="ARBA00004123"/>
    </source>
</evidence>
<dbReference type="InterPro" id="IPR039024">
    <property type="entry name" value="RTC4"/>
</dbReference>
<keyword evidence="10" id="KW-1185">Reference proteome</keyword>
<comment type="caution">
    <text evidence="9">The sequence shown here is derived from an EMBL/GenBank/DDBJ whole genome shotgun (WGS) entry which is preliminary data.</text>
</comment>
<dbReference type="PANTHER" id="PTHR41391">
    <property type="entry name" value="RESTRICTION OF TELOMERE CAPPING PROTEIN 4"/>
    <property type="match status" value="1"/>
</dbReference>
<evidence type="ECO:0000256" key="7">
    <source>
        <dbReference type="ARBA" id="ARBA00023242"/>
    </source>
</evidence>
<evidence type="ECO:0000256" key="5">
    <source>
        <dbReference type="ARBA" id="ARBA00015162"/>
    </source>
</evidence>
<protein>
    <recommendedName>
        <fullName evidence="5">Restriction of telomere capping protein 4</fullName>
    </recommendedName>
</protein>